<evidence type="ECO:0000256" key="2">
    <source>
        <dbReference type="ARBA" id="ARBA00023002"/>
    </source>
</evidence>
<dbReference type="GO" id="GO:0035925">
    <property type="term" value="F:mRNA 3'-UTR AU-rich region binding"/>
    <property type="evidence" value="ECO:0007669"/>
    <property type="project" value="TreeGrafter"/>
</dbReference>
<keyword evidence="1" id="KW-0521">NADP</keyword>
<dbReference type="PANTHER" id="PTHR48106">
    <property type="entry name" value="QUINONE OXIDOREDUCTASE PIG3-RELATED"/>
    <property type="match status" value="1"/>
</dbReference>
<dbReference type="InterPro" id="IPR013149">
    <property type="entry name" value="ADH-like_C"/>
</dbReference>
<name>H0EA19_9ACTN</name>
<keyword evidence="2" id="KW-0560">Oxidoreductase</keyword>
<feature type="domain" description="Enoyl reductase (ER)" evidence="3">
    <location>
        <begin position="13"/>
        <end position="328"/>
    </location>
</feature>
<dbReference type="RefSeq" id="WP_007578074.1">
    <property type="nucleotide sequence ID" value="NZ_AGUD01000287.1"/>
</dbReference>
<dbReference type="Gene3D" id="3.90.180.10">
    <property type="entry name" value="Medium-chain alcohol dehydrogenases, catalytic domain"/>
    <property type="match status" value="1"/>
</dbReference>
<accession>H0EA19</accession>
<dbReference type="SUPFAM" id="SSF50129">
    <property type="entry name" value="GroES-like"/>
    <property type="match status" value="1"/>
</dbReference>
<reference evidence="4 5" key="1">
    <citation type="journal article" date="2013" name="Biodegradation">
        <title>Quantitative proteomic analysis of ibuprofen-degrading Patulibacter sp. strain I11.</title>
        <authorList>
            <person name="Almeida B."/>
            <person name="Kjeldal H."/>
            <person name="Lolas I."/>
            <person name="Knudsen A.D."/>
            <person name="Carvalho G."/>
            <person name="Nielsen K.L."/>
            <person name="Barreto Crespo M.T."/>
            <person name="Stensballe A."/>
            <person name="Nielsen J.L."/>
        </authorList>
    </citation>
    <scope>NUCLEOTIDE SEQUENCE [LARGE SCALE GENOMIC DNA]</scope>
    <source>
        <strain evidence="4 5">I11</strain>
    </source>
</reference>
<proteinExistence type="predicted"/>
<dbReference type="CDD" id="cd08244">
    <property type="entry name" value="MDR_enoyl_red"/>
    <property type="match status" value="1"/>
</dbReference>
<dbReference type="Pfam" id="PF08240">
    <property type="entry name" value="ADH_N"/>
    <property type="match status" value="1"/>
</dbReference>
<dbReference type="PANTHER" id="PTHR48106:SF13">
    <property type="entry name" value="QUINONE OXIDOREDUCTASE-RELATED"/>
    <property type="match status" value="1"/>
</dbReference>
<organism evidence="4 5">
    <name type="scientific">Patulibacter medicamentivorans</name>
    <dbReference type="NCBI Taxonomy" id="1097667"/>
    <lineage>
        <taxon>Bacteria</taxon>
        <taxon>Bacillati</taxon>
        <taxon>Actinomycetota</taxon>
        <taxon>Thermoleophilia</taxon>
        <taxon>Solirubrobacterales</taxon>
        <taxon>Patulibacteraceae</taxon>
        <taxon>Patulibacter</taxon>
    </lineage>
</organism>
<keyword evidence="5" id="KW-1185">Reference proteome</keyword>
<evidence type="ECO:0000313" key="5">
    <source>
        <dbReference type="Proteomes" id="UP000005143"/>
    </source>
</evidence>
<dbReference type="GO" id="GO:0070402">
    <property type="term" value="F:NADPH binding"/>
    <property type="evidence" value="ECO:0007669"/>
    <property type="project" value="TreeGrafter"/>
</dbReference>
<evidence type="ECO:0000313" key="4">
    <source>
        <dbReference type="EMBL" id="EHN09457.1"/>
    </source>
</evidence>
<dbReference type="SMART" id="SM00829">
    <property type="entry name" value="PKS_ER"/>
    <property type="match status" value="1"/>
</dbReference>
<dbReference type="PATRIC" id="fig|1097667.3.peg.3661"/>
<dbReference type="InterPro" id="IPR011032">
    <property type="entry name" value="GroES-like_sf"/>
</dbReference>
<dbReference type="Pfam" id="PF00107">
    <property type="entry name" value="ADH_zinc_N"/>
    <property type="match status" value="1"/>
</dbReference>
<dbReference type="AlphaFoldDB" id="H0EA19"/>
<dbReference type="EMBL" id="AGUD01000287">
    <property type="protein sequence ID" value="EHN09457.1"/>
    <property type="molecule type" value="Genomic_DNA"/>
</dbReference>
<dbReference type="GO" id="GO:0003960">
    <property type="term" value="F:quinone reductase (NADPH) activity"/>
    <property type="evidence" value="ECO:0007669"/>
    <property type="project" value="TreeGrafter"/>
</dbReference>
<dbReference type="Proteomes" id="UP000005143">
    <property type="component" value="Unassembled WGS sequence"/>
</dbReference>
<dbReference type="InterPro" id="IPR013154">
    <property type="entry name" value="ADH-like_N"/>
</dbReference>
<dbReference type="InterPro" id="IPR020843">
    <property type="entry name" value="ER"/>
</dbReference>
<dbReference type="InterPro" id="IPR036291">
    <property type="entry name" value="NAD(P)-bd_dom_sf"/>
</dbReference>
<dbReference type="SUPFAM" id="SSF51735">
    <property type="entry name" value="NAD(P)-binding Rossmann-fold domains"/>
    <property type="match status" value="1"/>
</dbReference>
<evidence type="ECO:0000256" key="1">
    <source>
        <dbReference type="ARBA" id="ARBA00022857"/>
    </source>
</evidence>
<dbReference type="Gene3D" id="3.40.50.720">
    <property type="entry name" value="NAD(P)-binding Rossmann-like Domain"/>
    <property type="match status" value="1"/>
</dbReference>
<dbReference type="OrthoDB" id="4190732at2"/>
<gene>
    <name evidence="4" type="ORF">PAI11_36920</name>
</gene>
<dbReference type="GO" id="GO:0005829">
    <property type="term" value="C:cytosol"/>
    <property type="evidence" value="ECO:0007669"/>
    <property type="project" value="TreeGrafter"/>
</dbReference>
<comment type="caution">
    <text evidence="4">The sequence shown here is derived from an EMBL/GenBank/DDBJ whole genome shotgun (WGS) entry which is preliminary data.</text>
</comment>
<protein>
    <submittedName>
        <fullName evidence="4">Putative oxidoreductase</fullName>
    </submittedName>
</protein>
<evidence type="ECO:0000259" key="3">
    <source>
        <dbReference type="SMART" id="SM00829"/>
    </source>
</evidence>
<sequence>MHAIRQYEFGPAGVLRHEQVPDPQPGPGQLRIAVQASGVHLVDTKIRAGEAGGPFPLPELPMTPGREVAGRVDAVGPGVDEAWIGRRVVVHLGMASGGYAELAVAAADAVHEIPGTLTSATAVAMIGTGRTTLAILEAGPPSADDVVVVPAAAGGIGNLLVQAARDAGATVVGLAGGAGKVARVRELGATIALDYDDPGWAEQARQRLAGRPATLVHDGVGGAVGRAALELLGPRGRLVLFGWSAGTATALDATDVIGRGITVTGAIGPRVLAGPGGVGGLRAWETAALDAAAAGRLRPLVGSPFPLARAADAHDALASRATVGKTVLVPEGRASARP</sequence>